<evidence type="ECO:0000256" key="9">
    <source>
        <dbReference type="RuleBase" id="RU003355"/>
    </source>
</evidence>
<keyword evidence="6" id="KW-0063">Aspartyl esterase</keyword>
<dbReference type="GO" id="GO:0030599">
    <property type="term" value="F:pectinesterase activity"/>
    <property type="evidence" value="ECO:0007669"/>
    <property type="project" value="InterPro"/>
</dbReference>
<evidence type="ECO:0000256" key="7">
    <source>
        <dbReference type="PROSITE-ProRule" id="PRU01240"/>
    </source>
</evidence>
<evidence type="ECO:0000313" key="13">
    <source>
        <dbReference type="EMBL" id="QRW20161.1"/>
    </source>
</evidence>
<dbReference type="InterPro" id="IPR023827">
    <property type="entry name" value="Peptidase_S8_Asp-AS"/>
</dbReference>
<evidence type="ECO:0000256" key="2">
    <source>
        <dbReference type="ARBA" id="ARBA00011073"/>
    </source>
</evidence>
<feature type="active site" description="Charge relay system" evidence="7">
    <location>
        <position position="672"/>
    </location>
</feature>
<dbReference type="InterPro" id="IPR036852">
    <property type="entry name" value="Peptidase_S8/S53_dom_sf"/>
</dbReference>
<dbReference type="InterPro" id="IPR000070">
    <property type="entry name" value="Pectinesterase_cat"/>
</dbReference>
<evidence type="ECO:0000313" key="14">
    <source>
        <dbReference type="Proteomes" id="UP000650533"/>
    </source>
</evidence>
<dbReference type="InterPro" id="IPR023828">
    <property type="entry name" value="Peptidase_S8_Ser-AS"/>
</dbReference>
<feature type="active site" description="Charge relay system" evidence="7">
    <location>
        <position position="481"/>
    </location>
</feature>
<dbReference type="GeneID" id="67031415"/>
<dbReference type="GO" id="GO:0004252">
    <property type="term" value="F:serine-type endopeptidase activity"/>
    <property type="evidence" value="ECO:0007669"/>
    <property type="project" value="UniProtKB-UniRule"/>
</dbReference>
<dbReference type="InterPro" id="IPR037045">
    <property type="entry name" value="S8pro/Inhibitor_I9_sf"/>
</dbReference>
<evidence type="ECO:0000259" key="11">
    <source>
        <dbReference type="Pfam" id="PF01095"/>
    </source>
</evidence>
<dbReference type="InterPro" id="IPR034193">
    <property type="entry name" value="PCSK9_ProteinaseK-like"/>
</dbReference>
<dbReference type="KEGG" id="rsx:RhiXN_09136"/>
<dbReference type="Pfam" id="PF01095">
    <property type="entry name" value="Pectinesterase"/>
    <property type="match status" value="1"/>
</dbReference>
<evidence type="ECO:0000259" key="10">
    <source>
        <dbReference type="Pfam" id="PF00082"/>
    </source>
</evidence>
<organism evidence="13 14">
    <name type="scientific">Rhizoctonia solani</name>
    <dbReference type="NCBI Taxonomy" id="456999"/>
    <lineage>
        <taxon>Eukaryota</taxon>
        <taxon>Fungi</taxon>
        <taxon>Dikarya</taxon>
        <taxon>Basidiomycota</taxon>
        <taxon>Agaricomycotina</taxon>
        <taxon>Agaricomycetes</taxon>
        <taxon>Cantharellales</taxon>
        <taxon>Ceratobasidiaceae</taxon>
        <taxon>Rhizoctonia</taxon>
    </lineage>
</organism>
<dbReference type="SUPFAM" id="SSF52743">
    <property type="entry name" value="Subtilisin-like"/>
    <property type="match status" value="1"/>
</dbReference>
<feature type="active site" evidence="8">
    <location>
        <position position="182"/>
    </location>
</feature>
<dbReference type="GO" id="GO:0006508">
    <property type="term" value="P:proteolysis"/>
    <property type="evidence" value="ECO:0007669"/>
    <property type="project" value="UniProtKB-KW"/>
</dbReference>
<keyword evidence="4 7" id="KW-0378">Hydrolase</keyword>
<keyword evidence="3 7" id="KW-0645">Protease</keyword>
<comment type="pathway">
    <text evidence="1">Glycan metabolism; pectin degradation; 2-dehydro-3-deoxy-D-gluconate from pectin: step 1/5.</text>
</comment>
<feature type="domain" description="Inhibitor I9" evidence="12">
    <location>
        <begin position="358"/>
        <end position="429"/>
    </location>
</feature>
<dbReference type="InterPro" id="IPR033131">
    <property type="entry name" value="Pectinesterase_Asp_AS"/>
</dbReference>
<dbReference type="InterPro" id="IPR011050">
    <property type="entry name" value="Pectin_lyase_fold/virulence"/>
</dbReference>
<dbReference type="EMBL" id="CP059662">
    <property type="protein sequence ID" value="QRW20161.1"/>
    <property type="molecule type" value="Genomic_DNA"/>
</dbReference>
<dbReference type="InterPro" id="IPR022398">
    <property type="entry name" value="Peptidase_S8_His-AS"/>
</dbReference>
<proteinExistence type="inferred from homology"/>
<dbReference type="PRINTS" id="PR00723">
    <property type="entry name" value="SUBTILISIN"/>
</dbReference>
<dbReference type="InterPro" id="IPR050131">
    <property type="entry name" value="Peptidase_S8_subtilisin-like"/>
</dbReference>
<dbReference type="GO" id="GO:0042545">
    <property type="term" value="P:cell wall modification"/>
    <property type="evidence" value="ECO:0007669"/>
    <property type="project" value="InterPro"/>
</dbReference>
<dbReference type="PROSITE" id="PS00138">
    <property type="entry name" value="SUBTILASE_SER"/>
    <property type="match status" value="1"/>
</dbReference>
<dbReference type="GO" id="GO:0045490">
    <property type="term" value="P:pectin catabolic process"/>
    <property type="evidence" value="ECO:0007669"/>
    <property type="project" value="UniProtKB-UniPathway"/>
</dbReference>
<dbReference type="AlphaFoldDB" id="A0A8H8NUA2"/>
<dbReference type="RefSeq" id="XP_043180398.1">
    <property type="nucleotide sequence ID" value="XM_043328952.1"/>
</dbReference>
<dbReference type="PANTHER" id="PTHR43806:SF11">
    <property type="entry name" value="CEREVISIN-RELATED"/>
    <property type="match status" value="1"/>
</dbReference>
<dbReference type="FunFam" id="3.40.50.200:FF:000007">
    <property type="entry name" value="Subtilisin-like serine protease"/>
    <property type="match status" value="1"/>
</dbReference>
<dbReference type="CDD" id="cd04077">
    <property type="entry name" value="Peptidases_S8_PCSK9_ProteinaseK_like"/>
    <property type="match status" value="1"/>
</dbReference>
<gene>
    <name evidence="13" type="ORF">RhiXN_09136</name>
</gene>
<dbReference type="InterPro" id="IPR012334">
    <property type="entry name" value="Pectin_lyas_fold"/>
</dbReference>
<dbReference type="Gene3D" id="3.30.70.80">
    <property type="entry name" value="Peptidase S8 propeptide/proteinase inhibitor I9"/>
    <property type="match status" value="1"/>
</dbReference>
<dbReference type="PROSITE" id="PS00503">
    <property type="entry name" value="PECTINESTERASE_2"/>
    <property type="match status" value="1"/>
</dbReference>
<dbReference type="PANTHER" id="PTHR43806">
    <property type="entry name" value="PEPTIDASE S8"/>
    <property type="match status" value="1"/>
</dbReference>
<evidence type="ECO:0000256" key="1">
    <source>
        <dbReference type="ARBA" id="ARBA00005184"/>
    </source>
</evidence>
<dbReference type="Proteomes" id="UP000650533">
    <property type="component" value="Chromosome 5"/>
</dbReference>
<reference evidence="13" key="1">
    <citation type="submission" date="2020-05" db="EMBL/GenBank/DDBJ databases">
        <title>Evolutionary and genomic comparisons of hybrid uninucleate and nonhybrid Rhizoctonia fungi.</title>
        <authorList>
            <person name="Li C."/>
            <person name="Chen X."/>
        </authorList>
    </citation>
    <scope>NUCLEOTIDE SEQUENCE</scope>
    <source>
        <strain evidence="13">AG-1 IA</strain>
    </source>
</reference>
<evidence type="ECO:0000256" key="8">
    <source>
        <dbReference type="PROSITE-ProRule" id="PRU10040"/>
    </source>
</evidence>
<evidence type="ECO:0000256" key="3">
    <source>
        <dbReference type="ARBA" id="ARBA00022670"/>
    </source>
</evidence>
<dbReference type="InterPro" id="IPR010259">
    <property type="entry name" value="S8pro/Inhibitor_I9"/>
</dbReference>
<evidence type="ECO:0000259" key="12">
    <source>
        <dbReference type="Pfam" id="PF05922"/>
    </source>
</evidence>
<comment type="similarity">
    <text evidence="2 7 9">Belongs to the peptidase S8 family.</text>
</comment>
<keyword evidence="5 7" id="KW-0720">Serine protease</keyword>
<dbReference type="UniPathway" id="UPA00545">
    <property type="reaction ID" value="UER00823"/>
</dbReference>
<dbReference type="PROSITE" id="PS51892">
    <property type="entry name" value="SUBTILASE"/>
    <property type="match status" value="1"/>
</dbReference>
<evidence type="ECO:0000256" key="4">
    <source>
        <dbReference type="ARBA" id="ARBA00022801"/>
    </source>
</evidence>
<name>A0A8H8NUA2_9AGAM</name>
<protein>
    <submittedName>
        <fullName evidence="13">Pectinesterase</fullName>
    </submittedName>
</protein>
<sequence>MELLVNSLEPTGLLGSAFVVSAGSYPPNGSITIGGIKGKYRNISTALLDVSSNVYFIYAGTYKEQVYINRPNVTLIGESRQTTRFSSNTVHITNNLPASQAGSNDLSGTVRVSSLATGVSLYNLNISNTYGKPVTQSQAIALSVQAGMFGAYAIALKGYQDTLLANVGTQFYGRSYINGAVDFIFGQRASIWITRSEIETLGDGYITASGRLENDANWYVIDRTKVYSNGTGSVYLGRPWRNYARVVFQNSELGANVLPAGWSIWSTTDNRTNMTDFADLKIPALVLGMTNCTACIRKDLKAYLFHTFLFNLTFTLTWFNMSRASSILLSILPILAWSATLANAVPVSQVNGEAQSGSYIVVLKETATMKTHVASMKGKFAASKSKTNSQVTYDYDFMNGYSAKLDNDSLKDLTQSPDVEMIIPDTLVYPTTAILVQNDAPWGLARVSSRVKLPEGSSAGSLNYTFERKPSPAGVDVYILDTGVNIHHTDFQGRARWGKTFGTDGDNDLHGHGTHVAGTVAGKRWGVAKAASIVAVKVLSDRGPGPTSNIIAGVTWAVAEARRTGRPSVINMSLGGSANDALDRAVTKAVAAGVHVVVAAGNDNVDASGTSPARAESVITVGASNITDQRWVSSNTSGSNFGSSVDIFAPGQRIMSAATNTTMNAIAKTGTSMAAPHVAGLIAYLLATEGRRTPQNMLARVKQLAPDGVLKGLPSDTRNEIIWNGQ</sequence>
<dbReference type="Gene3D" id="2.160.20.10">
    <property type="entry name" value="Single-stranded right-handed beta-helix, Pectin lyase-like"/>
    <property type="match status" value="1"/>
</dbReference>
<dbReference type="PROSITE" id="PS00137">
    <property type="entry name" value="SUBTILASE_HIS"/>
    <property type="match status" value="1"/>
</dbReference>
<feature type="domain" description="Peptidase S8/S53" evidence="10">
    <location>
        <begin position="474"/>
        <end position="705"/>
    </location>
</feature>
<dbReference type="Gene3D" id="3.40.50.200">
    <property type="entry name" value="Peptidase S8/S53 domain"/>
    <property type="match status" value="1"/>
</dbReference>
<dbReference type="SUPFAM" id="SSF51126">
    <property type="entry name" value="Pectin lyase-like"/>
    <property type="match status" value="1"/>
</dbReference>
<feature type="active site" description="Charge relay system" evidence="7">
    <location>
        <position position="512"/>
    </location>
</feature>
<evidence type="ECO:0000256" key="6">
    <source>
        <dbReference type="ARBA" id="ARBA00023085"/>
    </source>
</evidence>
<dbReference type="GO" id="GO:0005615">
    <property type="term" value="C:extracellular space"/>
    <property type="evidence" value="ECO:0007669"/>
    <property type="project" value="TreeGrafter"/>
</dbReference>
<feature type="domain" description="Pectinesterase catalytic" evidence="11">
    <location>
        <begin position="37"/>
        <end position="268"/>
    </location>
</feature>
<dbReference type="PROSITE" id="PS00136">
    <property type="entry name" value="SUBTILASE_ASP"/>
    <property type="match status" value="1"/>
</dbReference>
<dbReference type="Pfam" id="PF00082">
    <property type="entry name" value="Peptidase_S8"/>
    <property type="match status" value="1"/>
</dbReference>
<dbReference type="Pfam" id="PF05922">
    <property type="entry name" value="Inhibitor_I9"/>
    <property type="match status" value="1"/>
</dbReference>
<evidence type="ECO:0000256" key="5">
    <source>
        <dbReference type="ARBA" id="ARBA00022825"/>
    </source>
</evidence>
<dbReference type="InterPro" id="IPR015500">
    <property type="entry name" value="Peptidase_S8_subtilisin-rel"/>
</dbReference>
<accession>A0A8H8NUA2</accession>
<dbReference type="InterPro" id="IPR000209">
    <property type="entry name" value="Peptidase_S8/S53_dom"/>
</dbReference>